<dbReference type="Proteomes" id="UP000280369">
    <property type="component" value="Segment"/>
</dbReference>
<sequence length="354" mass="42373">MNYIDLVLYVDNFEFKYSHDQVKILENYLEDKILDENLFNHLFEILQKIDFNKYEILECILKKFQPVYPTKHLTFDIIHRILDLIPHKQVDILLIFEPYIIELKSGNLRKIFEIIDPNYINKIIKIYIHKIHKIKGNDFCAILKKFNKEKIEFISDMAKMEFIEQLTCKLDCYISRIPQILECFGQKINVKKAIYYIIINAPDFDMNYYEFIKTCEVLSDKFRPYFIEGFILARKKHGWDFTDKDLTQNELCQKLKELLDFESHQEFVKVFFNNEAEQIIIKNNLNNSNGDNKIFPTLKTLDKSINEKIANFFNNNLSDTNDVQSIIVNEDKNLRNTTLIYTNGKKIIYQQKFD</sequence>
<proteinExistence type="predicted"/>
<dbReference type="EMBL" id="MG602507">
    <property type="protein sequence ID" value="AVG46652.1"/>
    <property type="molecule type" value="Genomic_DNA"/>
</dbReference>
<reference evidence="1" key="1">
    <citation type="journal article" date="2017" name="Front. Microbiol.">
        <title>Genome Characterization of the First Mimiviruses of Lineage C Isolated in Brazil.</title>
        <authorList>
            <person name="Assis F.L."/>
            <person name="Franco-Luiz A.P.M."/>
            <person name="Dos Santos R.N."/>
            <person name="Campos F.S."/>
            <person name="Dornas F.P."/>
            <person name="Borato P.V.M."/>
            <person name="Franco A.C."/>
            <person name="Abrahao J.S."/>
            <person name="Colson P."/>
            <person name="Scola B."/>
        </authorList>
    </citation>
    <scope>NUCLEOTIDE SEQUENCE [LARGE SCALE GENOMIC DNA]</scope>
</reference>
<organism evidence="1">
    <name type="scientific">Acanthamoeba polyphaga mimivirus</name>
    <name type="common">APMV</name>
    <dbReference type="NCBI Taxonomy" id="212035"/>
    <lineage>
        <taxon>Viruses</taxon>
        <taxon>Varidnaviria</taxon>
        <taxon>Bamfordvirae</taxon>
        <taxon>Nucleocytoviricota</taxon>
        <taxon>Megaviricetes</taxon>
        <taxon>Imitervirales</taxon>
        <taxon>Mimiviridae</taxon>
        <taxon>Megamimivirinae</taxon>
        <taxon>Mimivirus</taxon>
        <taxon>Mimivirus bradfordmassiliense</taxon>
    </lineage>
</organism>
<evidence type="ECO:0000313" key="1">
    <source>
        <dbReference type="EMBL" id="AVG46652.1"/>
    </source>
</evidence>
<organismHost>
    <name type="scientific">Acanthamoeba polyphaga</name>
    <name type="common">Amoeba</name>
    <dbReference type="NCBI Taxonomy" id="5757"/>
</organismHost>
<accession>A0A2L2DKE3</accession>
<protein>
    <submittedName>
        <fullName evidence="1">Uncharacterized protein</fullName>
    </submittedName>
</protein>
<name>A0A2L2DKE3_MIMIV</name>